<dbReference type="HOGENOM" id="CLU_024617_3_0_6"/>
<dbReference type="OrthoDB" id="155986at2"/>
<feature type="domain" description="YdbS-like PH" evidence="3">
    <location>
        <begin position="488"/>
        <end position="563"/>
    </location>
</feature>
<dbReference type="PANTHER" id="PTHR34473">
    <property type="entry name" value="UPF0699 TRANSMEMBRANE PROTEIN YDBS"/>
    <property type="match status" value="1"/>
</dbReference>
<feature type="compositionally biased region" description="Basic and acidic residues" evidence="1">
    <location>
        <begin position="176"/>
        <end position="185"/>
    </location>
</feature>
<reference evidence="4 5" key="1">
    <citation type="journal article" date="2011" name="J. Bacteriol.">
        <title>Complete genome sequence of the polycyclic aromatic hydrocarbon-degrading bacterium Alteromonas sp. strain SN2.</title>
        <authorList>
            <person name="Jin H.M."/>
            <person name="Jeong H."/>
            <person name="Moon E.J."/>
            <person name="Math R.K."/>
            <person name="Lee K."/>
            <person name="Kim H.J."/>
            <person name="Jeon C.O."/>
            <person name="Oh T.K."/>
            <person name="Kim J.F."/>
        </authorList>
    </citation>
    <scope>NUCLEOTIDE SEQUENCE [LARGE SCALE GENOMIC DNA]</scope>
    <source>
        <strain evidence="5">JCM 17741 / KACC 18427 / KCTC 11700BP / SN2</strain>
    </source>
</reference>
<dbReference type="AlphaFoldDB" id="F5ZAC5"/>
<evidence type="ECO:0000256" key="1">
    <source>
        <dbReference type="SAM" id="MobiDB-lite"/>
    </source>
</evidence>
<feature type="transmembrane region" description="Helical" evidence="2">
    <location>
        <begin position="535"/>
        <end position="553"/>
    </location>
</feature>
<evidence type="ECO:0000313" key="4">
    <source>
        <dbReference type="EMBL" id="AEF01895.1"/>
    </source>
</evidence>
<name>F5ZAC5_ALTNA</name>
<feature type="transmembrane region" description="Helical" evidence="2">
    <location>
        <begin position="75"/>
        <end position="96"/>
    </location>
</feature>
<keyword evidence="2" id="KW-1133">Transmembrane helix</keyword>
<feature type="transmembrane region" description="Helical" evidence="2">
    <location>
        <begin position="469"/>
        <end position="489"/>
    </location>
</feature>
<evidence type="ECO:0000313" key="5">
    <source>
        <dbReference type="Proteomes" id="UP000000683"/>
    </source>
</evidence>
<dbReference type="InterPro" id="IPR014529">
    <property type="entry name" value="UCP026631"/>
</dbReference>
<dbReference type="Pfam" id="PF03703">
    <property type="entry name" value="bPH_2"/>
    <property type="match status" value="2"/>
</dbReference>
<dbReference type="RefSeq" id="WP_013782837.1">
    <property type="nucleotide sequence ID" value="NC_015554.1"/>
</dbReference>
<protein>
    <recommendedName>
        <fullName evidence="3">YdbS-like PH domain-containing protein</fullName>
    </recommendedName>
</protein>
<gene>
    <name evidence="4" type="ordered locus">ambt_01705</name>
</gene>
<dbReference type="PANTHER" id="PTHR34473:SF2">
    <property type="entry name" value="UPF0699 TRANSMEMBRANE PROTEIN YDBT"/>
    <property type="match status" value="1"/>
</dbReference>
<organism evidence="4 5">
    <name type="scientific">Alteromonas naphthalenivorans</name>
    <dbReference type="NCBI Taxonomy" id="715451"/>
    <lineage>
        <taxon>Bacteria</taxon>
        <taxon>Pseudomonadati</taxon>
        <taxon>Pseudomonadota</taxon>
        <taxon>Gammaproteobacteria</taxon>
        <taxon>Alteromonadales</taxon>
        <taxon>Alteromonadaceae</taxon>
        <taxon>Alteromonas/Salinimonas group</taxon>
        <taxon>Alteromonas</taxon>
    </lineage>
</organism>
<evidence type="ECO:0000259" key="3">
    <source>
        <dbReference type="Pfam" id="PF03703"/>
    </source>
</evidence>
<feature type="domain" description="YdbS-like PH" evidence="3">
    <location>
        <begin position="95"/>
        <end position="171"/>
    </location>
</feature>
<feature type="transmembrane region" description="Helical" evidence="2">
    <location>
        <begin position="265"/>
        <end position="283"/>
    </location>
</feature>
<keyword evidence="2" id="KW-0812">Transmembrane</keyword>
<dbReference type="eggNOG" id="COG3428">
    <property type="taxonomic scope" value="Bacteria"/>
</dbReference>
<feature type="transmembrane region" description="Helical" evidence="2">
    <location>
        <begin position="303"/>
        <end position="336"/>
    </location>
</feature>
<dbReference type="Proteomes" id="UP000000683">
    <property type="component" value="Chromosome"/>
</dbReference>
<dbReference type="EMBL" id="CP002339">
    <property type="protein sequence ID" value="AEF01895.1"/>
    <property type="molecule type" value="Genomic_DNA"/>
</dbReference>
<keyword evidence="2" id="KW-0472">Membrane</keyword>
<proteinExistence type="predicted"/>
<feature type="region of interest" description="Disordered" evidence="1">
    <location>
        <begin position="1"/>
        <end position="22"/>
    </location>
</feature>
<feature type="transmembrane region" description="Helical" evidence="2">
    <location>
        <begin position="441"/>
        <end position="463"/>
    </location>
</feature>
<dbReference type="PIRSF" id="PIRSF026631">
    <property type="entry name" value="UCP026631"/>
    <property type="match status" value="1"/>
</dbReference>
<sequence length="576" mass="65024">MASPEVESAKPSESSAQGKAVKVDTGEGWRRLSPIAIAYFTLRSIKNMAQGAIYAVPAIAVTANITDNIQSPNTFLGIAAIFIIFFSSGVVSFFMYRFRVNNQHVEIHSGVFSRSYTNLPFWRIQNVKIELPFYYRPFGFALVILDTAGSAGEEAKIVAVPLAYAHALRKQVLAEHQDSRPLDARDSEEEHQETGHQQTGHQETGHQETGRHASSYVNDSNAVANTAVNSDQSKRYLETNEDGETILNRRSITDIVIHGITNNRVWILLGAAAPFYDNAFGYLSEWLAEKGLQLNQLVGEQTIAWWQFGLYAFVMLMMAMALVAVISIGGALFTFYDYTLSRHNDRYIRRSGLLNKQEVSMRASRIQVISAKQDWLDRILKRVNLYFEQNASIGHSTNELMSPNRLIVPSVTEDEADELSQEVMPQSKIRRSDYQSISKRYILHWVIAGLSIPFMVGAGFGIYIEHLDITAGVTFVSAILLSVIVLRWWRWGVVSDGKYIYVRRGRIGVDYLCFEPYKVQQVVVKQSVFMKRRKLATVQFVLASGAILVPFLPEDYANELANNVLFEVESKRKSWM</sequence>
<evidence type="ECO:0000256" key="2">
    <source>
        <dbReference type="SAM" id="Phobius"/>
    </source>
</evidence>
<dbReference type="KEGG" id="alt:ambt_01705"/>
<keyword evidence="5" id="KW-1185">Reference proteome</keyword>
<dbReference type="InterPro" id="IPR005182">
    <property type="entry name" value="YdbS-like_PH"/>
</dbReference>
<feature type="region of interest" description="Disordered" evidence="1">
    <location>
        <begin position="176"/>
        <end position="216"/>
    </location>
</feature>
<accession>F5ZAC5</accession>